<comment type="subcellular location">
    <subcellularLocation>
        <location evidence="1 7">Cell membrane</location>
        <topology evidence="1 7">Multi-pass membrane protein</topology>
    </subcellularLocation>
</comment>
<keyword evidence="4 7" id="KW-0812">Transmembrane</keyword>
<feature type="transmembrane region" description="Helical" evidence="7">
    <location>
        <begin position="107"/>
        <end position="124"/>
    </location>
</feature>
<keyword evidence="3 7" id="KW-1003">Cell membrane</keyword>
<dbReference type="Proteomes" id="UP000008138">
    <property type="component" value="Chromosome"/>
</dbReference>
<dbReference type="OrthoDB" id="57092at2157"/>
<comment type="similarity">
    <text evidence="7">Belongs to the 4-toluene sulfonate uptake permease (TSUP) (TC 2.A.102) family.</text>
</comment>
<evidence type="ECO:0000313" key="8">
    <source>
        <dbReference type="EMBL" id="AEA12888.1"/>
    </source>
</evidence>
<name>F2L1N2_THEU7</name>
<dbReference type="STRING" id="999630.TUZN_1415"/>
<feature type="transmembrane region" description="Helical" evidence="7">
    <location>
        <begin position="36"/>
        <end position="58"/>
    </location>
</feature>
<keyword evidence="2" id="KW-0813">Transport</keyword>
<dbReference type="Pfam" id="PF01925">
    <property type="entry name" value="TauE"/>
    <property type="match status" value="1"/>
</dbReference>
<keyword evidence="6 7" id="KW-0472">Membrane</keyword>
<feature type="transmembrane region" description="Helical" evidence="7">
    <location>
        <begin position="261"/>
        <end position="279"/>
    </location>
</feature>
<dbReference type="InterPro" id="IPR002781">
    <property type="entry name" value="TM_pro_TauE-like"/>
</dbReference>
<organism evidence="8 9">
    <name type="scientific">Thermoproteus uzoniensis (strain 768-20)</name>
    <dbReference type="NCBI Taxonomy" id="999630"/>
    <lineage>
        <taxon>Archaea</taxon>
        <taxon>Thermoproteota</taxon>
        <taxon>Thermoprotei</taxon>
        <taxon>Thermoproteales</taxon>
        <taxon>Thermoproteaceae</taxon>
        <taxon>Thermoproteus</taxon>
    </lineage>
</organism>
<feature type="transmembrane region" description="Helical" evidence="7">
    <location>
        <begin position="171"/>
        <end position="190"/>
    </location>
</feature>
<sequence>MLDALMLFVVLALTSMAAGFMGSLTGLGGATFLVPIYVLFIGIPIQYAAGASLISTIATSSGAGSAYVRDRVTNVRIGMSLEIATTSGSIVGSLTAAWVYAHNLQHVIYVIFGIVLLGSIYTQITRSKFELPEPKPPDRWTKWLQLYGRYYDPALGREVDYHGVRWWLGELIMFVAGVISGLLGIGSGALKVLGMDWAMNLPMKVSTTTSNFMIGVTAATGSSIYWFFGYIQPYFAAATAVGVLAGSFVGSKVLLKLRNVTIRYIFMAILAILGIQMLLRGLGLYP</sequence>
<reference key="2">
    <citation type="submission" date="2011-03" db="EMBL/GenBank/DDBJ databases">
        <title>Complete genome sequence of the thermoacidophilic crenarchaeon Thermoproteus uzoniensis 768-20.</title>
        <authorList>
            <person name="Mardanov A.V."/>
            <person name="Gumerov V.M."/>
            <person name="Beletsky A.V."/>
            <person name="Prokofeva M.I."/>
            <person name="Bonch-Osmolovskaya E.A."/>
            <person name="Ravin N.V."/>
            <person name="Skryabin K.G."/>
        </authorList>
    </citation>
    <scope>NUCLEOTIDE SEQUENCE</scope>
    <source>
        <strain>768-20</strain>
    </source>
</reference>
<accession>F2L1N2</accession>
<gene>
    <name evidence="8" type="ordered locus">TUZN_1415</name>
</gene>
<feature type="transmembrane region" description="Helical" evidence="7">
    <location>
        <begin position="210"/>
        <end position="228"/>
    </location>
</feature>
<dbReference type="eggNOG" id="arCOG02050">
    <property type="taxonomic scope" value="Archaea"/>
</dbReference>
<proteinExistence type="inferred from homology"/>
<keyword evidence="9" id="KW-1185">Reference proteome</keyword>
<evidence type="ECO:0000313" key="9">
    <source>
        <dbReference type="Proteomes" id="UP000008138"/>
    </source>
</evidence>
<keyword evidence="5 7" id="KW-1133">Transmembrane helix</keyword>
<dbReference type="EMBL" id="CP002590">
    <property type="protein sequence ID" value="AEA12888.1"/>
    <property type="molecule type" value="Genomic_DNA"/>
</dbReference>
<dbReference type="KEGG" id="tuz:TUZN_1415"/>
<dbReference type="GeneID" id="10360941"/>
<evidence type="ECO:0000256" key="6">
    <source>
        <dbReference type="ARBA" id="ARBA00023136"/>
    </source>
</evidence>
<dbReference type="InterPro" id="IPR052017">
    <property type="entry name" value="TSUP"/>
</dbReference>
<evidence type="ECO:0000256" key="1">
    <source>
        <dbReference type="ARBA" id="ARBA00004651"/>
    </source>
</evidence>
<evidence type="ECO:0000256" key="4">
    <source>
        <dbReference type="ARBA" id="ARBA00022692"/>
    </source>
</evidence>
<reference evidence="8 9" key="1">
    <citation type="journal article" date="2011" name="J. Bacteriol.">
        <title>Complete genome sequence of the thermoacidophilic crenarchaeon Thermoproteus uzoniensis 768-20.</title>
        <authorList>
            <person name="Mardanov A.V."/>
            <person name="Gumerov V.M."/>
            <person name="Beletsky A.V."/>
            <person name="Prokofeva M.I."/>
            <person name="Bonch-Osmolovskaya E.A."/>
            <person name="Ravin N.V."/>
            <person name="Skryabin K.G."/>
        </authorList>
    </citation>
    <scope>NUCLEOTIDE SEQUENCE [LARGE SCALE GENOMIC DNA]</scope>
    <source>
        <strain evidence="8 9">768-20</strain>
    </source>
</reference>
<feature type="transmembrane region" description="Helical" evidence="7">
    <location>
        <begin position="235"/>
        <end position="255"/>
    </location>
</feature>
<dbReference type="HOGENOM" id="CLU_045498_5_2_2"/>
<evidence type="ECO:0000256" key="2">
    <source>
        <dbReference type="ARBA" id="ARBA00022448"/>
    </source>
</evidence>
<evidence type="ECO:0000256" key="3">
    <source>
        <dbReference type="ARBA" id="ARBA00022475"/>
    </source>
</evidence>
<dbReference type="PANTHER" id="PTHR30269">
    <property type="entry name" value="TRANSMEMBRANE PROTEIN YFCA"/>
    <property type="match status" value="1"/>
</dbReference>
<feature type="transmembrane region" description="Helical" evidence="7">
    <location>
        <begin position="79"/>
        <end position="101"/>
    </location>
</feature>
<dbReference type="RefSeq" id="WP_013680223.1">
    <property type="nucleotide sequence ID" value="NC_015315.1"/>
</dbReference>
<evidence type="ECO:0000256" key="5">
    <source>
        <dbReference type="ARBA" id="ARBA00022989"/>
    </source>
</evidence>
<evidence type="ECO:0000256" key="7">
    <source>
        <dbReference type="RuleBase" id="RU363041"/>
    </source>
</evidence>
<dbReference type="AlphaFoldDB" id="F2L1N2"/>
<protein>
    <recommendedName>
        <fullName evidence="7">Probable membrane transporter protein</fullName>
    </recommendedName>
</protein>
<dbReference type="PANTHER" id="PTHR30269:SF37">
    <property type="entry name" value="MEMBRANE TRANSPORTER PROTEIN"/>
    <property type="match status" value="1"/>
</dbReference>
<dbReference type="GO" id="GO:0005886">
    <property type="term" value="C:plasma membrane"/>
    <property type="evidence" value="ECO:0007669"/>
    <property type="project" value="UniProtKB-SubCell"/>
</dbReference>